<organism evidence="5 6">
    <name type="scientific">Aspergillus pseudodeflectus</name>
    <dbReference type="NCBI Taxonomy" id="176178"/>
    <lineage>
        <taxon>Eukaryota</taxon>
        <taxon>Fungi</taxon>
        <taxon>Dikarya</taxon>
        <taxon>Ascomycota</taxon>
        <taxon>Pezizomycotina</taxon>
        <taxon>Eurotiomycetes</taxon>
        <taxon>Eurotiomycetidae</taxon>
        <taxon>Eurotiales</taxon>
        <taxon>Aspergillaceae</taxon>
        <taxon>Aspergillus</taxon>
        <taxon>Aspergillus subgen. Nidulantes</taxon>
    </lineage>
</organism>
<protein>
    <submittedName>
        <fullName evidence="5">Rec8 like protein-domain-containing protein</fullName>
    </submittedName>
</protein>
<dbReference type="PANTHER" id="PTHR12585">
    <property type="entry name" value="SCC1 / RAD21 FAMILY MEMBER"/>
    <property type="match status" value="1"/>
</dbReference>
<sequence length="676" mass="73470">MFYSHEILTSPEHGVATVWLVATLGARSISRRLNRKTIQDVDVPKACNVIMDQVAPMALRLQSNLLYGVSRVYSQQCGYTLLDVQAMHDKMRTMLRSVAARGLDPSAGKARPDQLILPYDPTFLPENNLPGLAIDFSKLTQLLEATESQQSSFLPGTPDLSQSAISSNSSLRLSFGSDDNNIPGNIGGFSSEADIGGSVQGGLTLAGLLGSSLGDDGGVLLQPDFEFDEDGNIIELGTRHQSEARTPIFADEDVEMAIPDQPRQPTQQPIPSIEQGSPAPEAENTSDRDQVTMPQRYRAPKLLPSDGQTALRSFELSKMSTDYMQNMTVASRQKQNNRIPTQAKKNAAYWVFGIGIGCVGSGVGISRAVHPLHFFSGDELREALAPNLAGRKRRAEDDEESEGRRVRAREEEDDNMGMAGLADDNNLWNEDVELGRRASPALQDDHSSQMPWNITASIQSSRHETSANIFRGFGSVSDFSSRGVSEYAGALASDEALGLPRRAHSRLTSASPLAGRGLPYDINQLNGLSIPGQDDDLEGFDLTQYLEDNAMADSHSIGDAPGPSYTSQPKLQNSLAESVMDQQSLNFLDFVAAKINTSKPDTGAQGSSADNEITFSTLLPPHKTSHNVATQGFMHILALTTKGFLSIRQDAYADQSSEEHGVRYEYGEISMRLVQM</sequence>
<comment type="caution">
    <text evidence="5">The sequence shown here is derived from an EMBL/GenBank/DDBJ whole genome shotgun (WGS) entry which is preliminary data.</text>
</comment>
<dbReference type="InterPro" id="IPR006910">
    <property type="entry name" value="Rad21_Rec8_N"/>
</dbReference>
<dbReference type="CDD" id="cd21789">
    <property type="entry name" value="Rad21_Rec8_M_SpRec8p-like"/>
    <property type="match status" value="1"/>
</dbReference>
<reference evidence="5 6" key="1">
    <citation type="submission" date="2024-07" db="EMBL/GenBank/DDBJ databases">
        <title>Section-level genome sequencing and comparative genomics of Aspergillus sections Usti and Cavernicolus.</title>
        <authorList>
            <consortium name="Lawrence Berkeley National Laboratory"/>
            <person name="Nybo J.L."/>
            <person name="Vesth T.C."/>
            <person name="Theobald S."/>
            <person name="Frisvad J.C."/>
            <person name="Larsen T.O."/>
            <person name="Kjaerboelling I."/>
            <person name="Rothschild-Mancinelli K."/>
            <person name="Lyhne E.K."/>
            <person name="Kogle M.E."/>
            <person name="Barry K."/>
            <person name="Clum A."/>
            <person name="Na H."/>
            <person name="Ledsgaard L."/>
            <person name="Lin J."/>
            <person name="Lipzen A."/>
            <person name="Kuo A."/>
            <person name="Riley R."/>
            <person name="Mondo S."/>
            <person name="LaButti K."/>
            <person name="Haridas S."/>
            <person name="Pangalinan J."/>
            <person name="Salamov A.A."/>
            <person name="Simmons B.A."/>
            <person name="Magnuson J.K."/>
            <person name="Chen J."/>
            <person name="Drula E."/>
            <person name="Henrissat B."/>
            <person name="Wiebenga A."/>
            <person name="Lubbers R.J."/>
            <person name="Gomes A.C."/>
            <person name="Macurrencykelacurrency M.R."/>
            <person name="Stajich J."/>
            <person name="Grigoriev I.V."/>
            <person name="Mortensen U.H."/>
            <person name="De vries R.P."/>
            <person name="Baker S.E."/>
            <person name="Andersen M.R."/>
        </authorList>
    </citation>
    <scope>NUCLEOTIDE SEQUENCE [LARGE SCALE GENOMIC DNA]</scope>
    <source>
        <strain evidence="5 6">CBS 756.74</strain>
    </source>
</reference>
<keyword evidence="2" id="KW-0539">Nucleus</keyword>
<evidence type="ECO:0000313" key="5">
    <source>
        <dbReference type="EMBL" id="KAL2838230.1"/>
    </source>
</evidence>
<gene>
    <name evidence="5" type="ORF">BJX68DRAFT_279891</name>
</gene>
<name>A0ABR4JDX1_9EURO</name>
<dbReference type="InterPro" id="IPR039781">
    <property type="entry name" value="Rad21/Rec8-like"/>
</dbReference>
<feature type="region of interest" description="Disordered" evidence="3">
    <location>
        <begin position="260"/>
        <end position="291"/>
    </location>
</feature>
<evidence type="ECO:0000256" key="3">
    <source>
        <dbReference type="SAM" id="MobiDB-lite"/>
    </source>
</evidence>
<dbReference type="Proteomes" id="UP001610444">
    <property type="component" value="Unassembled WGS sequence"/>
</dbReference>
<comment type="subcellular location">
    <subcellularLocation>
        <location evidence="1">Nucleus</location>
    </subcellularLocation>
</comment>
<feature type="region of interest" description="Disordered" evidence="3">
    <location>
        <begin position="389"/>
        <end position="422"/>
    </location>
</feature>
<accession>A0ABR4JDX1</accession>
<evidence type="ECO:0000256" key="2">
    <source>
        <dbReference type="ARBA" id="ARBA00023242"/>
    </source>
</evidence>
<evidence type="ECO:0000259" key="4">
    <source>
        <dbReference type="Pfam" id="PF04825"/>
    </source>
</evidence>
<evidence type="ECO:0000256" key="1">
    <source>
        <dbReference type="ARBA" id="ARBA00004123"/>
    </source>
</evidence>
<dbReference type="GeneID" id="98163988"/>
<keyword evidence="6" id="KW-1185">Reference proteome</keyword>
<feature type="domain" description="Rad21/Rec8-like protein N-terminal" evidence="4">
    <location>
        <begin position="1"/>
        <end position="111"/>
    </location>
</feature>
<proteinExistence type="predicted"/>
<dbReference type="Pfam" id="PF04825">
    <property type="entry name" value="Rad21_Rec8_N"/>
    <property type="match status" value="1"/>
</dbReference>
<dbReference type="PANTHER" id="PTHR12585:SF70">
    <property type="entry name" value="RAD21_REC8 N TERMINAL DOMAIN PROTEIN (AFU_ORTHOLOGUE AFUA_6G02900)"/>
    <property type="match status" value="1"/>
</dbReference>
<evidence type="ECO:0000313" key="6">
    <source>
        <dbReference type="Proteomes" id="UP001610444"/>
    </source>
</evidence>
<dbReference type="EMBL" id="JBFXLR010000087">
    <property type="protein sequence ID" value="KAL2838230.1"/>
    <property type="molecule type" value="Genomic_DNA"/>
</dbReference>
<dbReference type="RefSeq" id="XP_070892928.1">
    <property type="nucleotide sequence ID" value="XM_071048824.1"/>
</dbReference>